<dbReference type="EMBL" id="MT144874">
    <property type="protein sequence ID" value="QJI00769.1"/>
    <property type="molecule type" value="Genomic_DNA"/>
</dbReference>
<proteinExistence type="predicted"/>
<evidence type="ECO:0008006" key="2">
    <source>
        <dbReference type="Google" id="ProtNLM"/>
    </source>
</evidence>
<reference evidence="1" key="1">
    <citation type="submission" date="2020-03" db="EMBL/GenBank/DDBJ databases">
        <title>The deep terrestrial virosphere.</title>
        <authorList>
            <person name="Holmfeldt K."/>
            <person name="Nilsson E."/>
            <person name="Simone D."/>
            <person name="Lopez-Fernandez M."/>
            <person name="Wu X."/>
            <person name="de Brujin I."/>
            <person name="Lundin D."/>
            <person name="Andersson A."/>
            <person name="Bertilsson S."/>
            <person name="Dopson M."/>
        </authorList>
    </citation>
    <scope>NUCLEOTIDE SEQUENCE</scope>
    <source>
        <strain evidence="1">TM448B02107</strain>
    </source>
</reference>
<dbReference type="GO" id="GO:0003676">
    <property type="term" value="F:nucleic acid binding"/>
    <property type="evidence" value="ECO:0007669"/>
    <property type="project" value="InterPro"/>
</dbReference>
<protein>
    <recommendedName>
        <fullName evidence="2">VRR-NUC domain-containing protein</fullName>
    </recommendedName>
</protein>
<dbReference type="InterPro" id="IPR011856">
    <property type="entry name" value="tRNA_endonuc-like_dom_sf"/>
</dbReference>
<dbReference type="AlphaFoldDB" id="A0A6M3XS64"/>
<organism evidence="1">
    <name type="scientific">viral metagenome</name>
    <dbReference type="NCBI Taxonomy" id="1070528"/>
    <lineage>
        <taxon>unclassified sequences</taxon>
        <taxon>metagenomes</taxon>
        <taxon>organismal metagenomes</taxon>
    </lineage>
</organism>
<evidence type="ECO:0000313" key="1">
    <source>
        <dbReference type="EMBL" id="QJI00769.1"/>
    </source>
</evidence>
<sequence>MKESELKHAVEEYLQFQQNLGRLLFLRLNAGDFIEARGETRRRIKGCPKGTADLLVLQGYESASPEECCDSCVPIFLELKSDTGKQRPEQLDFQGMVEEQNAEYHIVRSVEEVMELVGGKA</sequence>
<name>A0A6M3XS64_9ZZZZ</name>
<gene>
    <name evidence="1" type="ORF">TM448B02107_0020</name>
</gene>
<dbReference type="Gene3D" id="3.40.1350.10">
    <property type="match status" value="1"/>
</dbReference>
<accession>A0A6M3XS64</accession>